<dbReference type="InterPro" id="IPR002668">
    <property type="entry name" value="CNT_N_dom"/>
</dbReference>
<keyword evidence="6 7" id="KW-0472">Membrane</keyword>
<dbReference type="PANTHER" id="PTHR10590:SF4">
    <property type="entry name" value="SOLUTE CARRIER FAMILY 28 MEMBER 3"/>
    <property type="match status" value="1"/>
</dbReference>
<dbReference type="RefSeq" id="WP_014500454.1">
    <property type="nucleotide sequence ID" value="NC_017262.1"/>
</dbReference>
<evidence type="ECO:0000259" key="9">
    <source>
        <dbReference type="Pfam" id="PF07662"/>
    </source>
</evidence>
<feature type="transmembrane region" description="Helical" evidence="7">
    <location>
        <begin position="160"/>
        <end position="180"/>
    </location>
</feature>
<evidence type="ECO:0000256" key="1">
    <source>
        <dbReference type="ARBA" id="ARBA00004651"/>
    </source>
</evidence>
<dbReference type="HOGENOM" id="CLU_016813_4_2_5"/>
<evidence type="ECO:0000259" key="8">
    <source>
        <dbReference type="Pfam" id="PF01773"/>
    </source>
</evidence>
<feature type="domain" description="Concentrative nucleoside transporter C-terminal" evidence="9">
    <location>
        <begin position="188"/>
        <end position="394"/>
    </location>
</feature>
<dbReference type="InterPro" id="IPR008276">
    <property type="entry name" value="C_nuclsd_transpt"/>
</dbReference>
<comment type="similarity">
    <text evidence="2">Belongs to the concentrative nucleoside transporter (CNT) (TC 2.A.41) family.</text>
</comment>
<reference evidence="11 12" key="1">
    <citation type="journal article" date="2011" name="J. Bacteriol.">
        <title>Genome sequence of the ethanol-producing Zymomonas mobilis subsp. mobilis lectotype strain ATCC 10988.</title>
        <authorList>
            <person name="Pappas K.M."/>
            <person name="Kouvelis V.N."/>
            <person name="Saunders E."/>
            <person name="Brettin T.S."/>
            <person name="Bruce D."/>
            <person name="Detter C."/>
            <person name="Balakireva M."/>
            <person name="Han C.S."/>
            <person name="Savvakis G."/>
            <person name="Kyrpides N.C."/>
            <person name="Typas M.A."/>
        </authorList>
    </citation>
    <scope>NUCLEOTIDE SEQUENCE [LARGE SCALE GENOMIC DNA]</scope>
    <source>
        <strain evidence="12">ATCC 10988 / DSM 424 / CCUG 17860 / LMG 404 / NCIMB 8938 / NRRL B-806 / ZM1</strain>
    </source>
</reference>
<dbReference type="GO" id="GO:0005886">
    <property type="term" value="C:plasma membrane"/>
    <property type="evidence" value="ECO:0007669"/>
    <property type="project" value="UniProtKB-SubCell"/>
</dbReference>
<evidence type="ECO:0000313" key="12">
    <source>
        <dbReference type="Proteomes" id="UP000001494"/>
    </source>
</evidence>
<dbReference type="GO" id="GO:0005337">
    <property type="term" value="F:nucleoside transmembrane transporter activity"/>
    <property type="evidence" value="ECO:0007669"/>
    <property type="project" value="InterPro"/>
</dbReference>
<organism evidence="11 12">
    <name type="scientific">Zymomonas mobilis subsp. mobilis (strain ATCC 10988 / DSM 424 / LMG 404 / NCIMB 8938 / NRRL B-806 / ZM1)</name>
    <dbReference type="NCBI Taxonomy" id="555217"/>
    <lineage>
        <taxon>Bacteria</taxon>
        <taxon>Pseudomonadati</taxon>
        <taxon>Pseudomonadota</taxon>
        <taxon>Alphaproteobacteria</taxon>
        <taxon>Sphingomonadales</taxon>
        <taxon>Zymomonadaceae</taxon>
        <taxon>Zymomonas</taxon>
    </lineage>
</organism>
<dbReference type="OrthoDB" id="9766455at2"/>
<evidence type="ECO:0000256" key="6">
    <source>
        <dbReference type="ARBA" id="ARBA00023136"/>
    </source>
</evidence>
<evidence type="ECO:0000256" key="4">
    <source>
        <dbReference type="ARBA" id="ARBA00022692"/>
    </source>
</evidence>
<dbReference type="InterPro" id="IPR011657">
    <property type="entry name" value="CNT_C_dom"/>
</dbReference>
<feature type="transmembrane region" description="Helical" evidence="7">
    <location>
        <begin position="88"/>
        <end position="112"/>
    </location>
</feature>
<proteinExistence type="inferred from homology"/>
<name>A0A0H3G4Z5_ZYMMA</name>
<evidence type="ECO:0000256" key="5">
    <source>
        <dbReference type="ARBA" id="ARBA00022989"/>
    </source>
</evidence>
<feature type="transmembrane region" description="Helical" evidence="7">
    <location>
        <begin position="245"/>
        <end position="266"/>
    </location>
</feature>
<evidence type="ECO:0000259" key="10">
    <source>
        <dbReference type="Pfam" id="PF07670"/>
    </source>
</evidence>
<dbReference type="GO" id="GO:0015293">
    <property type="term" value="F:symporter activity"/>
    <property type="evidence" value="ECO:0007669"/>
    <property type="project" value="TreeGrafter"/>
</dbReference>
<feature type="domain" description="Nucleoside transporter/FeoB GTPase Gate" evidence="10">
    <location>
        <begin position="86"/>
        <end position="183"/>
    </location>
</feature>
<feature type="transmembrane region" description="Helical" evidence="7">
    <location>
        <begin position="28"/>
        <end position="45"/>
    </location>
</feature>
<evidence type="ECO:0000313" key="11">
    <source>
        <dbReference type="EMBL" id="AEH62189.1"/>
    </source>
</evidence>
<dbReference type="InterPro" id="IPR011642">
    <property type="entry name" value="Gate_dom"/>
</dbReference>
<dbReference type="Pfam" id="PF07670">
    <property type="entry name" value="Gate"/>
    <property type="match status" value="1"/>
</dbReference>
<feature type="transmembrane region" description="Helical" evidence="7">
    <location>
        <begin position="186"/>
        <end position="204"/>
    </location>
</feature>
<sequence length="398" mass="42325">MMGALCLILVAFGLSSNRRKIKMRQVFGAFLTQIILAILILYVPFGQNMMAAIARFVNNFIGYASAGSAFLFGPLATSPLGHNFAMQALPVLIFFSSLISIFYHLGLMQFLVRWIGGAIEKLTQIGRIEAINCATNIFVGQSESPLVVGPYLAELPPERLFTIMVTGMSGIAGTLLAAYAQMGIRLDYLLTANLMAAPAGIMMAKMMMPDLSDAGDFEEKIAPHQKKSANIIMAAAEGAQQGVKLAVAVGAMVMAFVALMAMANGICQMVGGWFGWPDVTFQSLIGTAFRPVMWLMGVPWAESGVAGSLMGEKVILNEFIAYIHFGQITSDLSPHSMAIVTFALCGFANISSIAIQMAVIGGIVPQQRPVIARLGGRALVAAILANLMSATLAGLLVS</sequence>
<dbReference type="eggNOG" id="COG1972">
    <property type="taxonomic scope" value="Bacteria"/>
</dbReference>
<feature type="transmembrane region" description="Helical" evidence="7">
    <location>
        <begin position="376"/>
        <end position="397"/>
    </location>
</feature>
<evidence type="ECO:0000256" key="3">
    <source>
        <dbReference type="ARBA" id="ARBA00022475"/>
    </source>
</evidence>
<dbReference type="KEGG" id="zmm:Zmob_0339"/>
<dbReference type="AlphaFoldDB" id="A0A0H3G4Z5"/>
<keyword evidence="4 7" id="KW-0812">Transmembrane</keyword>
<evidence type="ECO:0000256" key="7">
    <source>
        <dbReference type="SAM" id="Phobius"/>
    </source>
</evidence>
<accession>A0A0H3G4Z5</accession>
<comment type="subcellular location">
    <subcellularLocation>
        <location evidence="1">Cell membrane</location>
        <topology evidence="1">Multi-pass membrane protein</topology>
    </subcellularLocation>
</comment>
<protein>
    <submittedName>
        <fullName evidence="11">Na+ dependent nucleoside transporter domain protein</fullName>
    </submittedName>
</protein>
<dbReference type="Pfam" id="PF01773">
    <property type="entry name" value="Nucleos_tra2_N"/>
    <property type="match status" value="1"/>
</dbReference>
<dbReference type="PANTHER" id="PTHR10590">
    <property type="entry name" value="SODIUM/NUCLEOSIDE COTRANSPORTER"/>
    <property type="match status" value="1"/>
</dbReference>
<feature type="transmembrane region" description="Helical" evidence="7">
    <location>
        <begin position="57"/>
        <end position="76"/>
    </location>
</feature>
<feature type="domain" description="Concentrative nucleoside transporter N-terminal" evidence="8">
    <location>
        <begin position="2"/>
        <end position="75"/>
    </location>
</feature>
<gene>
    <name evidence="11" type="ordered locus">Zmob_0339</name>
</gene>
<dbReference type="Proteomes" id="UP000001494">
    <property type="component" value="Chromosome"/>
</dbReference>
<keyword evidence="5 7" id="KW-1133">Transmembrane helix</keyword>
<feature type="transmembrane region" description="Helical" evidence="7">
    <location>
        <begin position="339"/>
        <end position="364"/>
    </location>
</feature>
<evidence type="ECO:0000256" key="2">
    <source>
        <dbReference type="ARBA" id="ARBA00009033"/>
    </source>
</evidence>
<dbReference type="EMBL" id="CP002850">
    <property type="protein sequence ID" value="AEH62189.1"/>
    <property type="molecule type" value="Genomic_DNA"/>
</dbReference>
<keyword evidence="3" id="KW-1003">Cell membrane</keyword>
<dbReference type="Pfam" id="PF07662">
    <property type="entry name" value="Nucleos_tra2_C"/>
    <property type="match status" value="1"/>
</dbReference>